<evidence type="ECO:0000313" key="3">
    <source>
        <dbReference type="Proteomes" id="UP000289200"/>
    </source>
</evidence>
<keyword evidence="3" id="KW-1185">Reference proteome</keyword>
<dbReference type="RefSeq" id="WP_129607252.1">
    <property type="nucleotide sequence ID" value="NZ_UWOC01000011.1"/>
</dbReference>
<protein>
    <recommendedName>
        <fullName evidence="1">N-acetyltransferase domain-containing protein</fullName>
    </recommendedName>
</protein>
<dbReference type="InterPro" id="IPR052777">
    <property type="entry name" value="Acetyltransferase_Enz"/>
</dbReference>
<name>A0A3S4CE51_9BRAD</name>
<evidence type="ECO:0000259" key="1">
    <source>
        <dbReference type="PROSITE" id="PS51186"/>
    </source>
</evidence>
<organism evidence="2 3">
    <name type="scientific">Rhodoplanes serenus</name>
    <dbReference type="NCBI Taxonomy" id="200615"/>
    <lineage>
        <taxon>Bacteria</taxon>
        <taxon>Pseudomonadati</taxon>
        <taxon>Pseudomonadota</taxon>
        <taxon>Alphaproteobacteria</taxon>
        <taxon>Hyphomicrobiales</taxon>
        <taxon>Nitrobacteraceae</taxon>
        <taxon>Rhodoplanes</taxon>
    </lineage>
</organism>
<accession>A0A3S4CE51</accession>
<dbReference type="AlphaFoldDB" id="A0A3S4CE51"/>
<comment type="caution">
    <text evidence="2">The sequence shown here is derived from an EMBL/GenBank/DDBJ whole genome shotgun (WGS) entry which is preliminary data.</text>
</comment>
<reference evidence="3" key="1">
    <citation type="submission" date="2018-10" db="EMBL/GenBank/DDBJ databases">
        <authorList>
            <person name="Peiro R."/>
            <person name="Begona"/>
            <person name="Cbmso G."/>
            <person name="Lopez M."/>
            <person name="Gonzalez S."/>
            <person name="Sacristan E."/>
            <person name="Castillo E."/>
        </authorList>
    </citation>
    <scope>NUCLEOTIDE SEQUENCE [LARGE SCALE GENOMIC DNA]</scope>
</reference>
<gene>
    <name evidence="2" type="ORF">RHODGE_RHODGE_00148</name>
</gene>
<dbReference type="CDD" id="cd04301">
    <property type="entry name" value="NAT_SF"/>
    <property type="match status" value="1"/>
</dbReference>
<proteinExistence type="predicted"/>
<dbReference type="Proteomes" id="UP000289200">
    <property type="component" value="Unassembled WGS sequence"/>
</dbReference>
<feature type="domain" description="N-acetyltransferase" evidence="1">
    <location>
        <begin position="20"/>
        <end position="159"/>
    </location>
</feature>
<dbReference type="EMBL" id="UWOC01000011">
    <property type="protein sequence ID" value="VCU06824.1"/>
    <property type="molecule type" value="Genomic_DNA"/>
</dbReference>
<dbReference type="GO" id="GO:0016747">
    <property type="term" value="F:acyltransferase activity, transferring groups other than amino-acyl groups"/>
    <property type="evidence" value="ECO:0007669"/>
    <property type="project" value="InterPro"/>
</dbReference>
<dbReference type="InterPro" id="IPR000182">
    <property type="entry name" value="GNAT_dom"/>
</dbReference>
<dbReference type="Pfam" id="PF00583">
    <property type="entry name" value="Acetyltransf_1"/>
    <property type="match status" value="1"/>
</dbReference>
<dbReference type="PANTHER" id="PTHR43305:SF1">
    <property type="entry name" value="FAMILY N-ACETYLTRANSFERASE, PUTATIVE (AFU_ORTHOLOGUE AFUA_2G01380)-RELATED"/>
    <property type="match status" value="1"/>
</dbReference>
<dbReference type="PROSITE" id="PS51186">
    <property type="entry name" value="GNAT"/>
    <property type="match status" value="1"/>
</dbReference>
<dbReference type="SUPFAM" id="SSF55729">
    <property type="entry name" value="Acyl-CoA N-acyltransferases (Nat)"/>
    <property type="match status" value="1"/>
</dbReference>
<dbReference type="OrthoDB" id="2436196at2"/>
<sequence>MRDPPQRLAVGQARWPQDRALVEGLIRDFAAWAGPRAGTGGPQVPLARLPGRYRMPHGCILVAHAGSDPVGVAAFRRRRVGVCEIDQLFVREAFRGLSIAGVLLDGLIATALAVGYRRMMVEVGDGCRAAREVYRKGGFQVVRSRAPRPGVVTLGLDLRAALPVVPPGIRSPAGIG</sequence>
<evidence type="ECO:0000313" key="2">
    <source>
        <dbReference type="EMBL" id="VCU06824.1"/>
    </source>
</evidence>
<dbReference type="InterPro" id="IPR016181">
    <property type="entry name" value="Acyl_CoA_acyltransferase"/>
</dbReference>
<dbReference type="PANTHER" id="PTHR43305">
    <property type="entry name" value="FAMILY N-ACETYLTRANSFERASE, PUTATIVE (AFU_ORTHOLOGUE AFUA_2G01380)-RELATED"/>
    <property type="match status" value="1"/>
</dbReference>
<dbReference type="Gene3D" id="3.40.630.30">
    <property type="match status" value="1"/>
</dbReference>